<dbReference type="Gene3D" id="2.40.50.100">
    <property type="match status" value="1"/>
</dbReference>
<dbReference type="EMBL" id="QOCW01000009">
    <property type="protein sequence ID" value="RBW69563.1"/>
    <property type="molecule type" value="Genomic_DNA"/>
</dbReference>
<dbReference type="PROSITE" id="PS00188">
    <property type="entry name" value="BIOTIN"/>
    <property type="match status" value="1"/>
</dbReference>
<sequence>MLKSNEIIEIIKFVNGSTVDEVHYEHEGFSLRVKNQNLQSAEKAGVEPILKEAASKGNDVKEVYQEETAVQPEQDKSEETQNHFHEITSPMVGTFYASPSPEEPSYVNVGDKVAEDTVLCVLEAMKMFNDIQADVKGEIIEVLVNNGELVEYGQPLFLVKPE</sequence>
<evidence type="ECO:0000256" key="2">
    <source>
        <dbReference type="ARBA" id="ARBA00017562"/>
    </source>
</evidence>
<dbReference type="RefSeq" id="WP_113805950.1">
    <property type="nucleotide sequence ID" value="NZ_QOCW01000009.1"/>
</dbReference>
<dbReference type="Pfam" id="PF00364">
    <property type="entry name" value="Biotin_lipoyl"/>
    <property type="match status" value="1"/>
</dbReference>
<dbReference type="InterPro" id="IPR001882">
    <property type="entry name" value="Biotin_BS"/>
</dbReference>
<comment type="function">
    <text evidence="8">This protein is a component of the acetyl coenzyme A carboxylase complex; first, biotin carboxylase catalyzes the carboxylation of the carrier protein and then the transcarboxylase transfers the carboxyl group to form malonyl-CoA.</text>
</comment>
<evidence type="ECO:0000256" key="4">
    <source>
        <dbReference type="ARBA" id="ARBA00022832"/>
    </source>
</evidence>
<keyword evidence="11" id="KW-1185">Reference proteome</keyword>
<evidence type="ECO:0000259" key="9">
    <source>
        <dbReference type="PROSITE" id="PS50968"/>
    </source>
</evidence>
<keyword evidence="5 8" id="KW-0443">Lipid metabolism</keyword>
<protein>
    <recommendedName>
        <fullName evidence="2 8">Biotin carboxyl carrier protein of acetyl-CoA carboxylase</fullName>
    </recommendedName>
</protein>
<keyword evidence="7 8" id="KW-0092">Biotin</keyword>
<comment type="pathway">
    <text evidence="1 8">Lipid metabolism; fatty acid biosynthesis.</text>
</comment>
<name>A0A366XZI7_9BACI</name>
<accession>A0A366XZI7</accession>
<dbReference type="PROSITE" id="PS50968">
    <property type="entry name" value="BIOTINYL_LIPOYL"/>
    <property type="match status" value="1"/>
</dbReference>
<reference evidence="10 11" key="1">
    <citation type="submission" date="2018-07" db="EMBL/GenBank/DDBJ databases">
        <title>Lottiidibacillus patelloidae gen. nov., sp. nov., isolated from the intestinal tract of a marine limpet and the reclassification of B. taeanensis BH030017T, B. algicola KMM 3737T and B. hwajinpoensis SW-72T as genus Lottiidibacillus.</title>
        <authorList>
            <person name="Liu R."/>
            <person name="Huang Z."/>
        </authorList>
    </citation>
    <scope>NUCLEOTIDE SEQUENCE [LARGE SCALE GENOMIC DNA]</scope>
    <source>
        <strain evidence="10 11">BH030017</strain>
    </source>
</reference>
<feature type="domain" description="Lipoyl-binding" evidence="9">
    <location>
        <begin position="84"/>
        <end position="160"/>
    </location>
</feature>
<dbReference type="GO" id="GO:0006633">
    <property type="term" value="P:fatty acid biosynthetic process"/>
    <property type="evidence" value="ECO:0007669"/>
    <property type="project" value="UniProtKB-UniPathway"/>
</dbReference>
<dbReference type="CDD" id="cd06850">
    <property type="entry name" value="biotinyl_domain"/>
    <property type="match status" value="1"/>
</dbReference>
<evidence type="ECO:0000313" key="10">
    <source>
        <dbReference type="EMBL" id="RBW69563.1"/>
    </source>
</evidence>
<dbReference type="Proteomes" id="UP000253314">
    <property type="component" value="Unassembled WGS sequence"/>
</dbReference>
<dbReference type="GO" id="GO:0009317">
    <property type="term" value="C:acetyl-CoA carboxylase complex"/>
    <property type="evidence" value="ECO:0007669"/>
    <property type="project" value="InterPro"/>
</dbReference>
<evidence type="ECO:0000256" key="6">
    <source>
        <dbReference type="ARBA" id="ARBA00023160"/>
    </source>
</evidence>
<proteinExistence type="predicted"/>
<evidence type="ECO:0000256" key="3">
    <source>
        <dbReference type="ARBA" id="ARBA00022516"/>
    </source>
</evidence>
<dbReference type="UniPathway" id="UPA00094"/>
<dbReference type="AlphaFoldDB" id="A0A366XZI7"/>
<evidence type="ECO:0000256" key="8">
    <source>
        <dbReference type="RuleBase" id="RU364072"/>
    </source>
</evidence>
<keyword evidence="4 8" id="KW-0276">Fatty acid metabolism</keyword>
<evidence type="ECO:0000313" key="11">
    <source>
        <dbReference type="Proteomes" id="UP000253314"/>
    </source>
</evidence>
<dbReference type="PRINTS" id="PR01071">
    <property type="entry name" value="ACOABIOTINCC"/>
</dbReference>
<dbReference type="InterPro" id="IPR001249">
    <property type="entry name" value="AcCoA_biotinCC"/>
</dbReference>
<dbReference type="PANTHER" id="PTHR45266:SF3">
    <property type="entry name" value="OXALOACETATE DECARBOXYLASE ALPHA CHAIN"/>
    <property type="match status" value="1"/>
</dbReference>
<dbReference type="NCBIfam" id="TIGR00531">
    <property type="entry name" value="BCCP"/>
    <property type="match status" value="1"/>
</dbReference>
<evidence type="ECO:0000256" key="7">
    <source>
        <dbReference type="ARBA" id="ARBA00023267"/>
    </source>
</evidence>
<organism evidence="10 11">
    <name type="scientific">Bacillus taeanensis</name>
    <dbReference type="NCBI Taxonomy" id="273032"/>
    <lineage>
        <taxon>Bacteria</taxon>
        <taxon>Bacillati</taxon>
        <taxon>Bacillota</taxon>
        <taxon>Bacilli</taxon>
        <taxon>Bacillales</taxon>
        <taxon>Bacillaceae</taxon>
        <taxon>Bacillus</taxon>
    </lineage>
</organism>
<dbReference type="InterPro" id="IPR050709">
    <property type="entry name" value="Biotin_Carboxyl_Carrier/Decarb"/>
</dbReference>
<comment type="caution">
    <text evidence="10">The sequence shown here is derived from an EMBL/GenBank/DDBJ whole genome shotgun (WGS) entry which is preliminary data.</text>
</comment>
<dbReference type="SUPFAM" id="SSF51230">
    <property type="entry name" value="Single hybrid motif"/>
    <property type="match status" value="1"/>
</dbReference>
<evidence type="ECO:0000256" key="1">
    <source>
        <dbReference type="ARBA" id="ARBA00005194"/>
    </source>
</evidence>
<dbReference type="InterPro" id="IPR000089">
    <property type="entry name" value="Biotin_lipoyl"/>
</dbReference>
<evidence type="ECO:0000256" key="5">
    <source>
        <dbReference type="ARBA" id="ARBA00023098"/>
    </source>
</evidence>
<keyword evidence="6 8" id="KW-0275">Fatty acid biosynthesis</keyword>
<dbReference type="OrthoDB" id="9811735at2"/>
<dbReference type="GO" id="GO:0003989">
    <property type="term" value="F:acetyl-CoA carboxylase activity"/>
    <property type="evidence" value="ECO:0007669"/>
    <property type="project" value="InterPro"/>
</dbReference>
<dbReference type="InterPro" id="IPR011053">
    <property type="entry name" value="Single_hybrid_motif"/>
</dbReference>
<keyword evidence="3 8" id="KW-0444">Lipid biosynthesis</keyword>
<gene>
    <name evidence="10" type="primary">accB</name>
    <name evidence="10" type="ORF">DS031_10050</name>
</gene>
<dbReference type="PANTHER" id="PTHR45266">
    <property type="entry name" value="OXALOACETATE DECARBOXYLASE ALPHA CHAIN"/>
    <property type="match status" value="1"/>
</dbReference>